<feature type="binding site" evidence="5">
    <location>
        <position position="121"/>
    </location>
    <ligand>
        <name>acetyl-CoA</name>
        <dbReference type="ChEBI" id="CHEBI:57288"/>
    </ligand>
</feature>
<evidence type="ECO:0000256" key="3">
    <source>
        <dbReference type="ARBA" id="ARBA00022679"/>
    </source>
</evidence>
<comment type="caution">
    <text evidence="5">Lacks conserved residue(s) required for the propagation of feature annotation.</text>
</comment>
<comment type="function">
    <text evidence="5">Acetylates the N-terminal alanine of ribosomal protein bS18.</text>
</comment>
<evidence type="ECO:0000256" key="2">
    <source>
        <dbReference type="ARBA" id="ARBA00022490"/>
    </source>
</evidence>
<sequence>MATRAYRSGMETAAVALRPMRTQDLDAVMAIERRAYPFPWTRGIFDDCLRAGYPAWVLLGGDGLVGYGVLSIAAGEAHVLNVCVDPGMQSRGLGRKLFRALIDDATRLGAARVFLEVRPSNPAAIALYHDEGFNEIGRRPRYYPAHDGREDAIVMARELAFG</sequence>
<dbReference type="InterPro" id="IPR000182">
    <property type="entry name" value="GNAT_dom"/>
</dbReference>
<evidence type="ECO:0000313" key="7">
    <source>
        <dbReference type="EMBL" id="NYZ62290.1"/>
    </source>
</evidence>
<dbReference type="PROSITE" id="PS51186">
    <property type="entry name" value="GNAT"/>
    <property type="match status" value="1"/>
</dbReference>
<keyword evidence="7" id="KW-0689">Ribosomal protein</keyword>
<name>A0A7Z0QSN4_9GAMM</name>
<dbReference type="CDD" id="cd04301">
    <property type="entry name" value="NAT_SF"/>
    <property type="match status" value="1"/>
</dbReference>
<keyword evidence="3 5" id="KW-0808">Transferase</keyword>
<keyword evidence="2 5" id="KW-0963">Cytoplasm</keyword>
<feature type="active site" description="Proton donor" evidence="5">
    <location>
        <position position="128"/>
    </location>
</feature>
<dbReference type="Proteomes" id="UP000589896">
    <property type="component" value="Unassembled WGS sequence"/>
</dbReference>
<dbReference type="PANTHER" id="PTHR43420:SF51">
    <property type="entry name" value="PEPTIDYL-LYSINE N-ACETYLTRANSFERASE YIAC"/>
    <property type="match status" value="1"/>
</dbReference>
<reference evidence="7 8" key="1">
    <citation type="submission" date="2020-07" db="EMBL/GenBank/DDBJ databases">
        <title>isolation of Luteimonas sp. SJ-16.</title>
        <authorList>
            <person name="Huang X.-X."/>
            <person name="Xu L."/>
            <person name="Sun J.-Q."/>
        </authorList>
    </citation>
    <scope>NUCLEOTIDE SEQUENCE [LARGE SCALE GENOMIC DNA]</scope>
    <source>
        <strain evidence="7 8">SJ-16</strain>
    </source>
</reference>
<evidence type="ECO:0000313" key="8">
    <source>
        <dbReference type="Proteomes" id="UP000589896"/>
    </source>
</evidence>
<protein>
    <recommendedName>
        <fullName evidence="5">[Ribosomal protein bS18]-alanine N-acetyltransferase</fullName>
        <ecNumber evidence="5">2.3.1.266</ecNumber>
    </recommendedName>
</protein>
<comment type="subcellular location">
    <subcellularLocation>
        <location evidence="5">Cytoplasm</location>
    </subcellularLocation>
</comment>
<dbReference type="InterPro" id="IPR006464">
    <property type="entry name" value="AcTrfase_RimI/Ard1"/>
</dbReference>
<dbReference type="InterPro" id="IPR016181">
    <property type="entry name" value="Acyl_CoA_acyltransferase"/>
</dbReference>
<comment type="caution">
    <text evidence="7">The sequence shown here is derived from an EMBL/GenBank/DDBJ whole genome shotgun (WGS) entry which is preliminary data.</text>
</comment>
<keyword evidence="4 5" id="KW-0012">Acyltransferase</keyword>
<accession>A0A7Z0QSN4</accession>
<comment type="similarity">
    <text evidence="1 5">Belongs to the acetyltransferase family. RimI subfamily.</text>
</comment>
<keyword evidence="8" id="KW-1185">Reference proteome</keyword>
<dbReference type="PANTHER" id="PTHR43420">
    <property type="entry name" value="ACETYLTRANSFERASE"/>
    <property type="match status" value="1"/>
</dbReference>
<evidence type="ECO:0000256" key="5">
    <source>
        <dbReference type="HAMAP-Rule" id="MF_02210"/>
    </source>
</evidence>
<gene>
    <name evidence="5 7" type="primary">rimI</name>
    <name evidence="7" type="ORF">H0E82_05880</name>
</gene>
<dbReference type="GO" id="GO:0008999">
    <property type="term" value="F:protein-N-terminal-alanine acetyltransferase activity"/>
    <property type="evidence" value="ECO:0007669"/>
    <property type="project" value="UniProtKB-UniRule"/>
</dbReference>
<dbReference type="Pfam" id="PF00583">
    <property type="entry name" value="Acetyltransf_1"/>
    <property type="match status" value="1"/>
</dbReference>
<dbReference type="SUPFAM" id="SSF55729">
    <property type="entry name" value="Acyl-CoA N-acyltransferases (Nat)"/>
    <property type="match status" value="1"/>
</dbReference>
<dbReference type="AlphaFoldDB" id="A0A7Z0QSN4"/>
<proteinExistence type="inferred from homology"/>
<dbReference type="HAMAP" id="MF_02210">
    <property type="entry name" value="RimI"/>
    <property type="match status" value="1"/>
</dbReference>
<dbReference type="InterPro" id="IPR050680">
    <property type="entry name" value="YpeA/RimI_acetyltransf"/>
</dbReference>
<evidence type="ECO:0000259" key="6">
    <source>
        <dbReference type="PROSITE" id="PS51186"/>
    </source>
</evidence>
<feature type="active site" description="Proton acceptor" evidence="5">
    <location>
        <position position="116"/>
    </location>
</feature>
<evidence type="ECO:0000256" key="1">
    <source>
        <dbReference type="ARBA" id="ARBA00005395"/>
    </source>
</evidence>
<dbReference type="NCBIfam" id="TIGR01575">
    <property type="entry name" value="rimI"/>
    <property type="match status" value="1"/>
</dbReference>
<dbReference type="Gene3D" id="3.40.630.30">
    <property type="match status" value="1"/>
</dbReference>
<comment type="catalytic activity">
    <reaction evidence="5">
        <text>N-terminal L-alanyl-[ribosomal protein bS18] + acetyl-CoA = N-terminal N(alpha)-acetyl-L-alanyl-[ribosomal protein bS18] + CoA + H(+)</text>
        <dbReference type="Rhea" id="RHEA:43756"/>
        <dbReference type="Rhea" id="RHEA-COMP:10676"/>
        <dbReference type="Rhea" id="RHEA-COMP:10677"/>
        <dbReference type="ChEBI" id="CHEBI:15378"/>
        <dbReference type="ChEBI" id="CHEBI:57287"/>
        <dbReference type="ChEBI" id="CHEBI:57288"/>
        <dbReference type="ChEBI" id="CHEBI:64718"/>
        <dbReference type="ChEBI" id="CHEBI:83683"/>
        <dbReference type="EC" id="2.3.1.266"/>
    </reaction>
</comment>
<dbReference type="GO" id="GO:0005840">
    <property type="term" value="C:ribosome"/>
    <property type="evidence" value="ECO:0007669"/>
    <property type="project" value="UniProtKB-KW"/>
</dbReference>
<evidence type="ECO:0000256" key="4">
    <source>
        <dbReference type="ARBA" id="ARBA00023315"/>
    </source>
</evidence>
<organism evidence="7 8">
    <name type="scientific">Luteimonas deserti</name>
    <dbReference type="NCBI Taxonomy" id="2752306"/>
    <lineage>
        <taxon>Bacteria</taxon>
        <taxon>Pseudomonadati</taxon>
        <taxon>Pseudomonadota</taxon>
        <taxon>Gammaproteobacteria</taxon>
        <taxon>Lysobacterales</taxon>
        <taxon>Lysobacteraceae</taxon>
        <taxon>Luteimonas</taxon>
    </lineage>
</organism>
<dbReference type="RefSeq" id="WP_180544517.1">
    <property type="nucleotide sequence ID" value="NZ_JACCJZ010000013.1"/>
</dbReference>
<feature type="domain" description="N-acetyltransferase" evidence="6">
    <location>
        <begin position="15"/>
        <end position="160"/>
    </location>
</feature>
<dbReference type="GO" id="GO:0005737">
    <property type="term" value="C:cytoplasm"/>
    <property type="evidence" value="ECO:0007669"/>
    <property type="project" value="UniProtKB-SubCell"/>
</dbReference>
<dbReference type="EMBL" id="JACCJZ010000013">
    <property type="protein sequence ID" value="NYZ62290.1"/>
    <property type="molecule type" value="Genomic_DNA"/>
</dbReference>
<dbReference type="InterPro" id="IPR043690">
    <property type="entry name" value="RimI"/>
</dbReference>
<keyword evidence="7" id="KW-0687">Ribonucleoprotein</keyword>
<dbReference type="EC" id="2.3.1.266" evidence="5"/>